<protein>
    <submittedName>
        <fullName evidence="1">Uncharacterized protein</fullName>
    </submittedName>
</protein>
<evidence type="ECO:0000313" key="1">
    <source>
        <dbReference type="EMBL" id="KAJ1676608.1"/>
    </source>
</evidence>
<sequence>MDIFSAYRHRAGASSSAASPLLQGNTHQPAAVAADDGDQTLQQRIFSDKSRRLQNYLRDTKQVLKELQAVNRDKWNVHYPLDHQLVTSGGGLGRTLSFVDGPSSTDAPRPVQRTNSAQPYSPSSSATLTVDDGGSSSNNRLKVL</sequence>
<accession>A0ACC1HLF0</accession>
<reference evidence="1" key="1">
    <citation type="submission" date="2022-06" db="EMBL/GenBank/DDBJ databases">
        <title>Phylogenomic reconstructions and comparative analyses of Kickxellomycotina fungi.</title>
        <authorList>
            <person name="Reynolds N.K."/>
            <person name="Stajich J.E."/>
            <person name="Barry K."/>
            <person name="Grigoriev I.V."/>
            <person name="Crous P."/>
            <person name="Smith M.E."/>
        </authorList>
    </citation>
    <scope>NUCLEOTIDE SEQUENCE</scope>
    <source>
        <strain evidence="1">RSA 2271</strain>
    </source>
</reference>
<proteinExistence type="predicted"/>
<keyword evidence="2" id="KW-1185">Reference proteome</keyword>
<dbReference type="EMBL" id="JAMZIH010003797">
    <property type="protein sequence ID" value="KAJ1676608.1"/>
    <property type="molecule type" value="Genomic_DNA"/>
</dbReference>
<feature type="non-terminal residue" evidence="1">
    <location>
        <position position="144"/>
    </location>
</feature>
<gene>
    <name evidence="1" type="ORF">EV182_007845</name>
</gene>
<name>A0ACC1HLF0_9FUNG</name>
<evidence type="ECO:0000313" key="2">
    <source>
        <dbReference type="Proteomes" id="UP001145114"/>
    </source>
</evidence>
<comment type="caution">
    <text evidence="1">The sequence shown here is derived from an EMBL/GenBank/DDBJ whole genome shotgun (WGS) entry which is preliminary data.</text>
</comment>
<dbReference type="Proteomes" id="UP001145114">
    <property type="component" value="Unassembled WGS sequence"/>
</dbReference>
<organism evidence="1 2">
    <name type="scientific">Spiromyces aspiralis</name>
    <dbReference type="NCBI Taxonomy" id="68401"/>
    <lineage>
        <taxon>Eukaryota</taxon>
        <taxon>Fungi</taxon>
        <taxon>Fungi incertae sedis</taxon>
        <taxon>Zoopagomycota</taxon>
        <taxon>Kickxellomycotina</taxon>
        <taxon>Kickxellomycetes</taxon>
        <taxon>Kickxellales</taxon>
        <taxon>Kickxellaceae</taxon>
        <taxon>Spiromyces</taxon>
    </lineage>
</organism>